<dbReference type="Pfam" id="PF12796">
    <property type="entry name" value="Ank_2"/>
    <property type="match status" value="3"/>
</dbReference>
<dbReference type="eggNOG" id="KOG4177">
    <property type="taxonomic scope" value="Eukaryota"/>
</dbReference>
<dbReference type="RefSeq" id="XP_004988633.1">
    <property type="nucleotide sequence ID" value="XM_004988576.1"/>
</dbReference>
<keyword evidence="6" id="KW-1185">Reference proteome</keyword>
<dbReference type="Proteomes" id="UP000007799">
    <property type="component" value="Unassembled WGS sequence"/>
</dbReference>
<proteinExistence type="predicted"/>
<feature type="compositionally biased region" description="Polar residues" evidence="4">
    <location>
        <begin position="366"/>
        <end position="377"/>
    </location>
</feature>
<evidence type="ECO:0000256" key="3">
    <source>
        <dbReference type="PROSITE-ProRule" id="PRU00023"/>
    </source>
</evidence>
<dbReference type="InterPro" id="IPR050889">
    <property type="entry name" value="Dendritic_Spine_Reg/Scaffold"/>
</dbReference>
<reference evidence="5" key="1">
    <citation type="submission" date="2009-08" db="EMBL/GenBank/DDBJ databases">
        <title>Annotation of Salpingoeca rosetta.</title>
        <authorList>
            <consortium name="The Broad Institute Genome Sequencing Platform"/>
            <person name="Russ C."/>
            <person name="Cuomo C."/>
            <person name="Burger G."/>
            <person name="Gray M.W."/>
            <person name="Holland P.W.H."/>
            <person name="King N."/>
            <person name="Lang F.B.F."/>
            <person name="Roger A.J."/>
            <person name="Ruiz-Trillo I."/>
            <person name="Young S.K."/>
            <person name="Zeng Q."/>
            <person name="Gargeya S."/>
            <person name="Alvarado L."/>
            <person name="Berlin A."/>
            <person name="Chapman S.B."/>
            <person name="Chen Z."/>
            <person name="Freedman E."/>
            <person name="Gellesch M."/>
            <person name="Goldberg J."/>
            <person name="Griggs A."/>
            <person name="Gujja S."/>
            <person name="Heilman E."/>
            <person name="Heiman D."/>
            <person name="Howarth C."/>
            <person name="Mehta T."/>
            <person name="Neiman D."/>
            <person name="Pearson M."/>
            <person name="Roberts A."/>
            <person name="Saif S."/>
            <person name="Shea T."/>
            <person name="Shenoy N."/>
            <person name="Sisk P."/>
            <person name="Stolte C."/>
            <person name="Sykes S."/>
            <person name="White J."/>
            <person name="Yandava C."/>
            <person name="Haas B."/>
            <person name="Nusbaum C."/>
            <person name="Birren B."/>
        </authorList>
    </citation>
    <scope>NUCLEOTIDE SEQUENCE [LARGE SCALE GENOMIC DNA]</scope>
    <source>
        <strain evidence="5">ATCC 50818</strain>
    </source>
</reference>
<gene>
    <name evidence="5" type="ORF">PTSG_10667</name>
</gene>
<feature type="region of interest" description="Disordered" evidence="4">
    <location>
        <begin position="512"/>
        <end position="555"/>
    </location>
</feature>
<dbReference type="PROSITE" id="PS50088">
    <property type="entry name" value="ANK_REPEAT"/>
    <property type="match status" value="4"/>
</dbReference>
<feature type="repeat" description="ANK" evidence="3">
    <location>
        <begin position="106"/>
        <end position="135"/>
    </location>
</feature>
<dbReference type="SUPFAM" id="SSF48403">
    <property type="entry name" value="Ankyrin repeat"/>
    <property type="match status" value="1"/>
</dbReference>
<feature type="repeat" description="ANK" evidence="3">
    <location>
        <begin position="71"/>
        <end position="103"/>
    </location>
</feature>
<dbReference type="SMART" id="SM00248">
    <property type="entry name" value="ANK"/>
    <property type="match status" value="8"/>
</dbReference>
<feature type="compositionally biased region" description="Low complexity" evidence="4">
    <location>
        <begin position="345"/>
        <end position="356"/>
    </location>
</feature>
<feature type="compositionally biased region" description="Low complexity" evidence="4">
    <location>
        <begin position="379"/>
        <end position="400"/>
    </location>
</feature>
<evidence type="ECO:0000313" key="5">
    <source>
        <dbReference type="EMBL" id="EGD79683.1"/>
    </source>
</evidence>
<evidence type="ECO:0000256" key="4">
    <source>
        <dbReference type="SAM" id="MobiDB-lite"/>
    </source>
</evidence>
<keyword evidence="2 3" id="KW-0040">ANK repeat</keyword>
<dbReference type="InterPro" id="IPR002110">
    <property type="entry name" value="Ankyrin_rpt"/>
</dbReference>
<feature type="compositionally biased region" description="Low complexity" evidence="4">
    <location>
        <begin position="525"/>
        <end position="545"/>
    </location>
</feature>
<feature type="region of interest" description="Disordered" evidence="4">
    <location>
        <begin position="340"/>
        <end position="418"/>
    </location>
</feature>
<feature type="region of interest" description="Disordered" evidence="4">
    <location>
        <begin position="671"/>
        <end position="698"/>
    </location>
</feature>
<dbReference type="OMA" id="NDERAVH"/>
<dbReference type="KEGG" id="sre:PTSG_10667"/>
<dbReference type="InterPro" id="IPR036770">
    <property type="entry name" value="Ankyrin_rpt-contain_sf"/>
</dbReference>
<dbReference type="STRING" id="946362.F2UQ15"/>
<evidence type="ECO:0000256" key="1">
    <source>
        <dbReference type="ARBA" id="ARBA00022737"/>
    </source>
</evidence>
<dbReference type="EMBL" id="GL832988">
    <property type="protein sequence ID" value="EGD79683.1"/>
    <property type="molecule type" value="Genomic_DNA"/>
</dbReference>
<accession>F2UQ15</accession>
<feature type="repeat" description="ANK" evidence="3">
    <location>
        <begin position="284"/>
        <end position="316"/>
    </location>
</feature>
<keyword evidence="1" id="KW-0677">Repeat</keyword>
<evidence type="ECO:0000256" key="2">
    <source>
        <dbReference type="ARBA" id="ARBA00023043"/>
    </source>
</evidence>
<feature type="region of interest" description="Disordered" evidence="4">
    <location>
        <begin position="632"/>
        <end position="656"/>
    </location>
</feature>
<dbReference type="OrthoDB" id="539213at2759"/>
<dbReference type="PANTHER" id="PTHR24166:SF48">
    <property type="entry name" value="PROTEIN VAPYRIN"/>
    <property type="match status" value="1"/>
</dbReference>
<feature type="region of interest" description="Disordered" evidence="4">
    <location>
        <begin position="459"/>
        <end position="490"/>
    </location>
</feature>
<sequence>MPNLPILFQHQFLSQQFASGKAKGKTGLLDMAHCLGWTELMQAAADGDAERVAHLLSQGSASSNINQANAYGGTALHCACRSGSTDVVLHLLRAGAAVDPTSAYPSPLMVAANYGRVDVVRVLLEHGANADRTTEVGWTAAMFACTSHQPQALEVLLPAMRRGVSSTTASGDTAATIAAAANSRACMRLLPSSPAHRIPGATSAHGDHGDSGDARVRRELSVMEAILTNDTQALQAAIARGANVNTADHDGTTPLMLAAMRNDERAVHVLLKAGADVDVQSRANGWTALMQSVYYGHTQITTALLEAGANTMLTAMSGETAADVAASVANTHALHLIHRHHLAPRHTTTTTTSTTSPSFVSRAAGDNNTSPPTTRAPSTKEPTTPTTEGQQQHNQQQQQQRPRAQSARKSQESLKGGLRRSQSFCIGVNALPVMANKNKQQQSSPWWRRLLRLRARRTLKPIPSPPSSSSPPMSSLMPAATRDHVSSAGDGADETIAAVPTFTDLSASQHSPFDEFHQATPPNSTAPYTAAAQVAPPTPTPATSSPAPPHRAGTAVPLSPLQSVLLGAGLHRVVRVCQREEIDDDTLVDMTAADFAECGLADGDGDGGDNGDGGDGDDDTVGRALAVIVQWHEQQQQQQQQHEEVQESMQTGGGVGLDQSLLAFSLRFRARHQDDDDDDDDNDDDDDDDDDDVMGLES</sequence>
<dbReference type="InParanoid" id="F2UQ15"/>
<protein>
    <submittedName>
        <fullName evidence="5">Uncharacterized protein</fullName>
    </submittedName>
</protein>
<dbReference type="PRINTS" id="PR01415">
    <property type="entry name" value="ANKYRIN"/>
</dbReference>
<name>F2UQ15_SALR5</name>
<dbReference type="Gene3D" id="1.25.40.20">
    <property type="entry name" value="Ankyrin repeat-containing domain"/>
    <property type="match status" value="2"/>
</dbReference>
<dbReference type="AlphaFoldDB" id="F2UQ15"/>
<feature type="compositionally biased region" description="Acidic residues" evidence="4">
    <location>
        <begin position="675"/>
        <end position="698"/>
    </location>
</feature>
<evidence type="ECO:0000313" key="6">
    <source>
        <dbReference type="Proteomes" id="UP000007799"/>
    </source>
</evidence>
<organism evidence="6">
    <name type="scientific">Salpingoeca rosetta (strain ATCC 50818 / BSB-021)</name>
    <dbReference type="NCBI Taxonomy" id="946362"/>
    <lineage>
        <taxon>Eukaryota</taxon>
        <taxon>Choanoflagellata</taxon>
        <taxon>Craspedida</taxon>
        <taxon>Salpingoecidae</taxon>
        <taxon>Salpingoeca</taxon>
    </lineage>
</organism>
<feature type="repeat" description="ANK" evidence="3">
    <location>
        <begin position="250"/>
        <end position="282"/>
    </location>
</feature>
<dbReference type="PANTHER" id="PTHR24166">
    <property type="entry name" value="ROLLING PEBBLES, ISOFORM B"/>
    <property type="match status" value="1"/>
</dbReference>
<dbReference type="GeneID" id="16069169"/>
<dbReference type="PROSITE" id="PS50297">
    <property type="entry name" value="ANK_REP_REGION"/>
    <property type="match status" value="4"/>
</dbReference>